<dbReference type="OrthoDB" id="662444at2"/>
<proteinExistence type="predicted"/>
<comment type="caution">
    <text evidence="4">The sequence shown here is derived from an EMBL/GenBank/DDBJ whole genome shotgun (WGS) entry which is preliminary data.</text>
</comment>
<evidence type="ECO:0000256" key="1">
    <source>
        <dbReference type="ARBA" id="ARBA00022908"/>
    </source>
</evidence>
<evidence type="ECO:0000256" key="2">
    <source>
        <dbReference type="ARBA" id="ARBA00023172"/>
    </source>
</evidence>
<keyword evidence="2" id="KW-0233">DNA recombination</keyword>
<dbReference type="CDD" id="cd00796">
    <property type="entry name" value="INT_Rci_Hp1_C"/>
    <property type="match status" value="1"/>
</dbReference>
<accession>A0A1V2W197</accession>
<keyword evidence="1" id="KW-0229">DNA integration</keyword>
<dbReference type="EMBL" id="MUTJ01000060">
    <property type="protein sequence ID" value="ONU83432.1"/>
    <property type="molecule type" value="Genomic_DNA"/>
</dbReference>
<dbReference type="InterPro" id="IPR013762">
    <property type="entry name" value="Integrase-like_cat_sf"/>
</dbReference>
<dbReference type="InterPro" id="IPR050090">
    <property type="entry name" value="Tyrosine_recombinase_XerCD"/>
</dbReference>
<feature type="domain" description="Tyr recombinase" evidence="3">
    <location>
        <begin position="233"/>
        <end position="408"/>
    </location>
</feature>
<dbReference type="InterPro" id="IPR011010">
    <property type="entry name" value="DNA_brk_join_enz"/>
</dbReference>
<dbReference type="PROSITE" id="PS51898">
    <property type="entry name" value="TYR_RECOMBINASE"/>
    <property type="match status" value="1"/>
</dbReference>
<dbReference type="GO" id="GO:0003677">
    <property type="term" value="F:DNA binding"/>
    <property type="evidence" value="ECO:0007669"/>
    <property type="project" value="InterPro"/>
</dbReference>
<dbReference type="Proteomes" id="UP000188543">
    <property type="component" value="Unassembled WGS sequence"/>
</dbReference>
<dbReference type="PANTHER" id="PTHR30349">
    <property type="entry name" value="PHAGE INTEGRASE-RELATED"/>
    <property type="match status" value="1"/>
</dbReference>
<dbReference type="InterPro" id="IPR002104">
    <property type="entry name" value="Integrase_catalytic"/>
</dbReference>
<dbReference type="AlphaFoldDB" id="A0A1V2W197"/>
<dbReference type="GO" id="GO:0015074">
    <property type="term" value="P:DNA integration"/>
    <property type="evidence" value="ECO:0007669"/>
    <property type="project" value="UniProtKB-KW"/>
</dbReference>
<protein>
    <submittedName>
        <fullName evidence="4">Integrase</fullName>
    </submittedName>
</protein>
<evidence type="ECO:0000313" key="5">
    <source>
        <dbReference type="Proteomes" id="UP000188543"/>
    </source>
</evidence>
<dbReference type="Pfam" id="PF00589">
    <property type="entry name" value="Phage_integrase"/>
    <property type="match status" value="1"/>
</dbReference>
<dbReference type="GO" id="GO:0006310">
    <property type="term" value="P:DNA recombination"/>
    <property type="evidence" value="ECO:0007669"/>
    <property type="project" value="UniProtKB-KW"/>
</dbReference>
<evidence type="ECO:0000313" key="4">
    <source>
        <dbReference type="EMBL" id="ONU83432.1"/>
    </source>
</evidence>
<gene>
    <name evidence="4" type="ORF">A8E72_19915</name>
</gene>
<evidence type="ECO:0000259" key="3">
    <source>
        <dbReference type="PROSITE" id="PS51898"/>
    </source>
</evidence>
<reference evidence="4 5" key="1">
    <citation type="submission" date="2016-08" db="EMBL/GenBank/DDBJ databases">
        <authorList>
            <person name="Seilhamer J.J."/>
        </authorList>
    </citation>
    <scope>NUCLEOTIDE SEQUENCE [LARGE SCALE GENOMIC DNA]</scope>
    <source>
        <strain evidence="4 5">VC14762</strain>
    </source>
</reference>
<organism evidence="4 5">
    <name type="scientific">Burkholderia cenocepacia</name>
    <dbReference type="NCBI Taxonomy" id="95486"/>
    <lineage>
        <taxon>Bacteria</taxon>
        <taxon>Pseudomonadati</taxon>
        <taxon>Pseudomonadota</taxon>
        <taxon>Betaproteobacteria</taxon>
        <taxon>Burkholderiales</taxon>
        <taxon>Burkholderiaceae</taxon>
        <taxon>Burkholderia</taxon>
        <taxon>Burkholderia cepacia complex</taxon>
    </lineage>
</organism>
<dbReference type="SUPFAM" id="SSF56349">
    <property type="entry name" value="DNA breaking-rejoining enzymes"/>
    <property type="match status" value="1"/>
</dbReference>
<dbReference type="RefSeq" id="WP_012761502.1">
    <property type="nucleotide sequence ID" value="NZ_MUTB01000210.1"/>
</dbReference>
<dbReference type="PANTHER" id="PTHR30349:SF94">
    <property type="entry name" value="INTEGRASE_RECOMBINASE HI_1414-RELATED"/>
    <property type="match status" value="1"/>
</dbReference>
<dbReference type="Gene3D" id="1.10.443.10">
    <property type="entry name" value="Intergrase catalytic core"/>
    <property type="match status" value="1"/>
</dbReference>
<sequence>MATKLPRGVRLATWKNKDGTSTTKYRVEIKRKGWKGETNKLFDSLQEAVSYLALSKLKKGQELLYSISEEERIKKNVELQQGTNKDFSFGFFAQKYLEDYVFNQPADTELKRRNQAMKKAFITKICNISIVDRYLTPEEKDEMGLEKDEIVYRFFKGFDVRTQIKPIDINNYIKTRLKGDKVNRAVKPVSVVREITFISNVFNKLIHFDESLEDIRNPTRDYDKSLLQNVVNVRKRVLSDQEEEKFLEVINGYSNKQLADICKISLLTSMRRSEIVFLKKDQIRDDFKYIHLPITKSKKSRDVYLDETAREFFRQLQPAEKAKDGRFFTYSNSGFGKVFADLMKRNGLENIHFHDLRRTKISRMLSIGGDKNTILIAKLLGFQSVRKFEDIHLTEKHKGIETQEAMLSTFGHGNIDTNYKHYFNPVLSEVDKIERMRFLKEKKKVDNLTPQENDELLSLLIELTN</sequence>
<name>A0A1V2W197_9BURK</name>